<reference evidence="1" key="2">
    <citation type="submission" date="2025-08" db="UniProtKB">
        <authorList>
            <consortium name="Ensembl"/>
        </authorList>
    </citation>
    <scope>IDENTIFICATION</scope>
    <source>
        <strain evidence="1">Hd-rR</strain>
    </source>
</reference>
<proteinExistence type="predicted"/>
<organism evidence="1 2">
    <name type="scientific">Oryzias latipes</name>
    <name type="common">Japanese rice fish</name>
    <name type="synonym">Japanese killifish</name>
    <dbReference type="NCBI Taxonomy" id="8090"/>
    <lineage>
        <taxon>Eukaryota</taxon>
        <taxon>Metazoa</taxon>
        <taxon>Chordata</taxon>
        <taxon>Craniata</taxon>
        <taxon>Vertebrata</taxon>
        <taxon>Euteleostomi</taxon>
        <taxon>Actinopterygii</taxon>
        <taxon>Neopterygii</taxon>
        <taxon>Teleostei</taxon>
        <taxon>Neoteleostei</taxon>
        <taxon>Acanthomorphata</taxon>
        <taxon>Ovalentaria</taxon>
        <taxon>Atherinomorphae</taxon>
        <taxon>Beloniformes</taxon>
        <taxon>Adrianichthyidae</taxon>
        <taxon>Oryziinae</taxon>
        <taxon>Oryzias</taxon>
    </lineage>
</organism>
<dbReference type="AlphaFoldDB" id="A0A3B3IEB3"/>
<name>A0A3B3IEB3_ORYLA</name>
<reference evidence="1" key="3">
    <citation type="submission" date="2025-09" db="UniProtKB">
        <authorList>
            <consortium name="Ensembl"/>
        </authorList>
    </citation>
    <scope>IDENTIFICATION</scope>
    <source>
        <strain evidence="1">Hd-rR</strain>
    </source>
</reference>
<dbReference type="Proteomes" id="UP000001038">
    <property type="component" value="Chromosome 10"/>
</dbReference>
<dbReference type="Ensembl" id="ENSORLT00000032807.1">
    <property type="protein sequence ID" value="ENSORLP00000042251.1"/>
    <property type="gene ID" value="ENSORLG00000029528.1"/>
</dbReference>
<sequence>LSKTLITIPDFGGDPPSTAVRISLCSACFSLSRGFCNTRKGILSSSPSRTLTLKYSF</sequence>
<accession>A0A3B3IEB3</accession>
<evidence type="ECO:0000313" key="2">
    <source>
        <dbReference type="Proteomes" id="UP000001038"/>
    </source>
</evidence>
<dbReference type="InParanoid" id="A0A3B3IEB3"/>
<protein>
    <submittedName>
        <fullName evidence="1">Uncharacterized protein</fullName>
    </submittedName>
</protein>
<reference evidence="1 2" key="1">
    <citation type="journal article" date="2007" name="Nature">
        <title>The medaka draft genome and insights into vertebrate genome evolution.</title>
        <authorList>
            <person name="Kasahara M."/>
            <person name="Naruse K."/>
            <person name="Sasaki S."/>
            <person name="Nakatani Y."/>
            <person name="Qu W."/>
            <person name="Ahsan B."/>
            <person name="Yamada T."/>
            <person name="Nagayasu Y."/>
            <person name="Doi K."/>
            <person name="Kasai Y."/>
            <person name="Jindo T."/>
            <person name="Kobayashi D."/>
            <person name="Shimada A."/>
            <person name="Toyoda A."/>
            <person name="Kuroki Y."/>
            <person name="Fujiyama A."/>
            <person name="Sasaki T."/>
            <person name="Shimizu A."/>
            <person name="Asakawa S."/>
            <person name="Shimizu N."/>
            <person name="Hashimoto S."/>
            <person name="Yang J."/>
            <person name="Lee Y."/>
            <person name="Matsushima K."/>
            <person name="Sugano S."/>
            <person name="Sakaizumi M."/>
            <person name="Narita T."/>
            <person name="Ohishi K."/>
            <person name="Haga S."/>
            <person name="Ohta F."/>
            <person name="Nomoto H."/>
            <person name="Nogata K."/>
            <person name="Morishita T."/>
            <person name="Endo T."/>
            <person name="Shin-I T."/>
            <person name="Takeda H."/>
            <person name="Morishita S."/>
            <person name="Kohara Y."/>
        </authorList>
    </citation>
    <scope>NUCLEOTIDE SEQUENCE [LARGE SCALE GENOMIC DNA]</scope>
    <source>
        <strain evidence="1 2">Hd-rR</strain>
    </source>
</reference>
<keyword evidence="2" id="KW-1185">Reference proteome</keyword>
<evidence type="ECO:0000313" key="1">
    <source>
        <dbReference type="Ensembl" id="ENSORLP00000042251.1"/>
    </source>
</evidence>
<dbReference type="GeneTree" id="ENSGT00950000183286"/>